<dbReference type="NCBIfam" id="NF001080">
    <property type="entry name" value="PRK00121.2-2"/>
    <property type="match status" value="1"/>
</dbReference>
<feature type="binding site" evidence="7">
    <location>
        <position position="43"/>
    </location>
    <ligand>
        <name>S-adenosyl-L-methionine</name>
        <dbReference type="ChEBI" id="CHEBI:59789"/>
    </ligand>
</feature>
<dbReference type="EC" id="2.1.1.33" evidence="7"/>
<comment type="caution">
    <text evidence="8">The sequence shown here is derived from an EMBL/GenBank/DDBJ whole genome shotgun (WGS) entry which is preliminary data.</text>
</comment>
<evidence type="ECO:0000256" key="5">
    <source>
        <dbReference type="ARBA" id="ARBA00022691"/>
    </source>
</evidence>
<feature type="binding site" evidence="7">
    <location>
        <begin position="197"/>
        <end position="200"/>
    </location>
    <ligand>
        <name>substrate</name>
    </ligand>
</feature>
<feature type="binding site" evidence="7">
    <location>
        <position position="68"/>
    </location>
    <ligand>
        <name>S-adenosyl-L-methionine</name>
        <dbReference type="ChEBI" id="CHEBI:59789"/>
    </ligand>
</feature>
<proteinExistence type="inferred from homology"/>
<sequence>MRLRNIPRAESVLSEHDKVVKDEKTYRGNWGQVFGNSNPIHIEIGMGKGQFLLKLAGRNPQINYIGIERYSSVLLRAVEKYEEEAEEEGALQNIRFVCMDAAEIGEVFSPGEVDRIYLNFSDPWPKKRHAKRRLTSKEFFARYEGVLAEDGRVEFKTDNGDLFRFSLEQVEEAGWKLTACTWDLHHDKEMNAGNVMTEYEEKFSAQGNPIHKLVASRKDSA</sequence>
<dbReference type="RefSeq" id="WP_158370958.1">
    <property type="nucleotide sequence ID" value="NZ_JAOQJU010000017.1"/>
</dbReference>
<organism evidence="8 9">
    <name type="scientific">Dorea acetigenes</name>
    <dbReference type="NCBI Taxonomy" id="2981787"/>
    <lineage>
        <taxon>Bacteria</taxon>
        <taxon>Bacillati</taxon>
        <taxon>Bacillota</taxon>
        <taxon>Clostridia</taxon>
        <taxon>Lachnospirales</taxon>
        <taxon>Lachnospiraceae</taxon>
        <taxon>Dorea</taxon>
    </lineage>
</organism>
<evidence type="ECO:0000313" key="9">
    <source>
        <dbReference type="Proteomes" id="UP001652431"/>
    </source>
</evidence>
<dbReference type="NCBIfam" id="TIGR00091">
    <property type="entry name" value="tRNA (guanosine(46)-N7)-methyltransferase TrmB"/>
    <property type="match status" value="1"/>
</dbReference>
<dbReference type="InterPro" id="IPR003358">
    <property type="entry name" value="tRNA_(Gua-N-7)_MeTrfase_Trmb"/>
</dbReference>
<dbReference type="Pfam" id="PF02390">
    <property type="entry name" value="Methyltransf_4"/>
    <property type="match status" value="1"/>
</dbReference>
<feature type="binding site" evidence="7">
    <location>
        <position position="126"/>
    </location>
    <ligand>
        <name>substrate</name>
    </ligand>
</feature>
<comment type="similarity">
    <text evidence="7">Belongs to the class I-like SAM-binding methyltransferase superfamily. TrmB family.</text>
</comment>
<name>A0ABT2RPK0_9FIRM</name>
<comment type="catalytic activity">
    <reaction evidence="1 7">
        <text>guanosine(46) in tRNA + S-adenosyl-L-methionine = N(7)-methylguanosine(46) in tRNA + S-adenosyl-L-homocysteine</text>
        <dbReference type="Rhea" id="RHEA:42708"/>
        <dbReference type="Rhea" id="RHEA-COMP:10188"/>
        <dbReference type="Rhea" id="RHEA-COMP:10189"/>
        <dbReference type="ChEBI" id="CHEBI:57856"/>
        <dbReference type="ChEBI" id="CHEBI:59789"/>
        <dbReference type="ChEBI" id="CHEBI:74269"/>
        <dbReference type="ChEBI" id="CHEBI:74480"/>
        <dbReference type="EC" id="2.1.1.33"/>
    </reaction>
</comment>
<feature type="binding site" evidence="7">
    <location>
        <position position="100"/>
    </location>
    <ligand>
        <name>S-adenosyl-L-methionine</name>
        <dbReference type="ChEBI" id="CHEBI:59789"/>
    </ligand>
</feature>
<comment type="caution">
    <text evidence="7">Lacks conserved residue(s) required for the propagation of feature annotation.</text>
</comment>
<protein>
    <recommendedName>
        <fullName evidence="7">tRNA (guanine-N(7)-)-methyltransferase</fullName>
        <ecNumber evidence="7">2.1.1.33</ecNumber>
    </recommendedName>
    <alternativeName>
        <fullName evidence="7">tRNA (guanine(46)-N(7))-methyltransferase</fullName>
    </alternativeName>
    <alternativeName>
        <fullName evidence="7">tRNA(m7G46)-methyltransferase</fullName>
    </alternativeName>
</protein>
<dbReference type="SUPFAM" id="SSF53335">
    <property type="entry name" value="S-adenosyl-L-methionine-dependent methyltransferases"/>
    <property type="match status" value="1"/>
</dbReference>
<dbReference type="Proteomes" id="UP001652431">
    <property type="component" value="Unassembled WGS sequence"/>
</dbReference>
<dbReference type="PANTHER" id="PTHR23417:SF14">
    <property type="entry name" value="PENTACOTRIPEPTIDE-REPEAT REGION OF PRORP DOMAIN-CONTAINING PROTEIN"/>
    <property type="match status" value="1"/>
</dbReference>
<evidence type="ECO:0000256" key="4">
    <source>
        <dbReference type="ARBA" id="ARBA00022679"/>
    </source>
</evidence>
<dbReference type="InterPro" id="IPR055361">
    <property type="entry name" value="tRNA_methyltr_TrmB_bact"/>
</dbReference>
<dbReference type="GO" id="GO:0008176">
    <property type="term" value="F:tRNA (guanine(46)-N7)-methyltransferase activity"/>
    <property type="evidence" value="ECO:0007669"/>
    <property type="project" value="UniProtKB-EC"/>
</dbReference>
<dbReference type="HAMAP" id="MF_01057">
    <property type="entry name" value="tRNA_methyltr_TrmB"/>
    <property type="match status" value="1"/>
</dbReference>
<keyword evidence="3 7" id="KW-0489">Methyltransferase</keyword>
<keyword evidence="5 7" id="KW-0949">S-adenosyl-L-methionine</keyword>
<keyword evidence="6 7" id="KW-0819">tRNA processing</keyword>
<dbReference type="Gene3D" id="3.40.50.150">
    <property type="entry name" value="Vaccinia Virus protein VP39"/>
    <property type="match status" value="1"/>
</dbReference>
<evidence type="ECO:0000256" key="3">
    <source>
        <dbReference type="ARBA" id="ARBA00022603"/>
    </source>
</evidence>
<keyword evidence="4 7" id="KW-0808">Transferase</keyword>
<evidence type="ECO:0000256" key="7">
    <source>
        <dbReference type="HAMAP-Rule" id="MF_01057"/>
    </source>
</evidence>
<evidence type="ECO:0000256" key="1">
    <source>
        <dbReference type="ARBA" id="ARBA00000142"/>
    </source>
</evidence>
<accession>A0ABT2RPK0</accession>
<dbReference type="InterPro" id="IPR029063">
    <property type="entry name" value="SAM-dependent_MTases_sf"/>
</dbReference>
<gene>
    <name evidence="7 8" type="primary">trmB</name>
    <name evidence="8" type="ORF">OCV99_12395</name>
</gene>
<feature type="binding site" evidence="7">
    <location>
        <position position="158"/>
    </location>
    <ligand>
        <name>substrate</name>
    </ligand>
</feature>
<comment type="function">
    <text evidence="2 7">Catalyzes the formation of N(7)-methylguanine at position 46 (m7G46) in tRNA.</text>
</comment>
<feature type="binding site" evidence="7">
    <location>
        <position position="122"/>
    </location>
    <ligand>
        <name>S-adenosyl-L-methionine</name>
        <dbReference type="ChEBI" id="CHEBI:59789"/>
    </ligand>
</feature>
<reference evidence="8 9" key="1">
    <citation type="journal article" date="2021" name="ISME Commun">
        <title>Automated analysis of genomic sequences facilitates high-throughput and comprehensive description of bacteria.</title>
        <authorList>
            <person name="Hitch T.C.A."/>
        </authorList>
    </citation>
    <scope>NUCLEOTIDE SEQUENCE [LARGE SCALE GENOMIC DNA]</scope>
    <source>
        <strain evidence="8 9">Sanger_03</strain>
    </source>
</reference>
<dbReference type="PROSITE" id="PS51625">
    <property type="entry name" value="SAM_MT_TRMB"/>
    <property type="match status" value="1"/>
</dbReference>
<evidence type="ECO:0000313" key="8">
    <source>
        <dbReference type="EMBL" id="MCU6687327.1"/>
    </source>
</evidence>
<evidence type="ECO:0000256" key="2">
    <source>
        <dbReference type="ARBA" id="ARBA00003015"/>
    </source>
</evidence>
<dbReference type="PANTHER" id="PTHR23417">
    <property type="entry name" value="3-DEOXY-D-MANNO-OCTULOSONIC-ACID TRANSFERASE/TRNA GUANINE-N 7 - -METHYLTRANSFERASE"/>
    <property type="match status" value="1"/>
</dbReference>
<keyword evidence="9" id="KW-1185">Reference proteome</keyword>
<evidence type="ECO:0000256" key="6">
    <source>
        <dbReference type="ARBA" id="ARBA00022694"/>
    </source>
</evidence>
<comment type="pathway">
    <text evidence="7">tRNA modification; N(7)-methylguanine-tRNA biosynthesis.</text>
</comment>
<dbReference type="EMBL" id="JAOQJU010000017">
    <property type="protein sequence ID" value="MCU6687327.1"/>
    <property type="molecule type" value="Genomic_DNA"/>
</dbReference>